<evidence type="ECO:0000313" key="1">
    <source>
        <dbReference type="EMBL" id="PHJ38193.1"/>
    </source>
</evidence>
<protein>
    <submittedName>
        <fullName evidence="1">Uncharacterized protein</fullName>
    </submittedName>
</protein>
<name>A0A2C6MFK4_9FIRM</name>
<organism evidence="1 2">
    <name type="scientific">Desulforamulus profundi</name>
    <dbReference type="NCBI Taxonomy" id="1383067"/>
    <lineage>
        <taxon>Bacteria</taxon>
        <taxon>Bacillati</taxon>
        <taxon>Bacillota</taxon>
        <taxon>Clostridia</taxon>
        <taxon>Eubacteriales</taxon>
        <taxon>Peptococcaceae</taxon>
        <taxon>Desulforamulus</taxon>
    </lineage>
</organism>
<dbReference type="AlphaFoldDB" id="A0A2C6MFK4"/>
<gene>
    <name evidence="1" type="ORF">P378_11845</name>
</gene>
<proteinExistence type="predicted"/>
<dbReference type="Proteomes" id="UP000222564">
    <property type="component" value="Unassembled WGS sequence"/>
</dbReference>
<comment type="caution">
    <text evidence="1">The sequence shown here is derived from an EMBL/GenBank/DDBJ whole genome shotgun (WGS) entry which is preliminary data.</text>
</comment>
<accession>A0A2C6MFK4</accession>
<evidence type="ECO:0000313" key="2">
    <source>
        <dbReference type="Proteomes" id="UP000222564"/>
    </source>
</evidence>
<keyword evidence="2" id="KW-1185">Reference proteome</keyword>
<reference evidence="1 2" key="1">
    <citation type="submission" date="2013-09" db="EMBL/GenBank/DDBJ databases">
        <title>Biodegradation of hydrocarbons in the deep terrestrial subsurface : characterization of a microbial consortium composed of two Desulfotomaculum species originating from a deep geological formation.</title>
        <authorList>
            <person name="Aullo T."/>
            <person name="Berlendis S."/>
            <person name="Lascourreges J.-F."/>
            <person name="Dessort D."/>
            <person name="Saint-Laurent S."/>
            <person name="Schraauwers B."/>
            <person name="Mas J."/>
            <person name="Magot M."/>
            <person name="Ranchou-Peyruse A."/>
        </authorList>
    </citation>
    <scope>NUCLEOTIDE SEQUENCE [LARGE SCALE GENOMIC DNA]</scope>
    <source>
        <strain evidence="1 2">Bs107</strain>
    </source>
</reference>
<sequence length="53" mass="6129">MTGFCNIDKKFLGKVNRESIKSGEKNDTDRSNNRLPDYGKTCLFKPLQQMVFD</sequence>
<dbReference type="EMBL" id="AWQQ01000055">
    <property type="protein sequence ID" value="PHJ38193.1"/>
    <property type="molecule type" value="Genomic_DNA"/>
</dbReference>